<dbReference type="InterPro" id="IPR001138">
    <property type="entry name" value="Zn2Cys6_DnaBD"/>
</dbReference>
<feature type="domain" description="Zn(2)-C6 fungal-type" evidence="5">
    <location>
        <begin position="49"/>
        <end position="79"/>
    </location>
</feature>
<dbReference type="GO" id="GO:0001228">
    <property type="term" value="F:DNA-binding transcription activator activity, RNA polymerase II-specific"/>
    <property type="evidence" value="ECO:0007669"/>
    <property type="project" value="TreeGrafter"/>
</dbReference>
<evidence type="ECO:0000256" key="4">
    <source>
        <dbReference type="ARBA" id="ARBA00023242"/>
    </source>
</evidence>
<dbReference type="SMART" id="SM00066">
    <property type="entry name" value="GAL4"/>
    <property type="match status" value="1"/>
</dbReference>
<evidence type="ECO:0000256" key="2">
    <source>
        <dbReference type="ARBA" id="ARBA00023125"/>
    </source>
</evidence>
<dbReference type="InterPro" id="IPR036864">
    <property type="entry name" value="Zn2-C6_fun-type_DNA-bd_sf"/>
</dbReference>
<dbReference type="PROSITE" id="PS50048">
    <property type="entry name" value="ZN2_CY6_FUNGAL_2"/>
    <property type="match status" value="1"/>
</dbReference>
<proteinExistence type="predicted"/>
<protein>
    <recommendedName>
        <fullName evidence="5">Zn(2)-C6 fungal-type domain-containing protein</fullName>
    </recommendedName>
</protein>
<sequence length="399" mass="45285">MDDWRSPPSIIPVTHVPIQWSSPSPVERTGESPRLMARQRRAHAKSHGGCKQCKERHIKCNEVHPQCLNCKRHDITCSFSTPSLTITPLSQDSLADLELLDYWHRHHVPVNITGLVRRLEHNVVCLGFSHHYLLYSILALAALQLFDEDRSQTRWYVRAVAHQQAAITRARPHFQNLEESQHQALLSFSFLTSMYALAEPLLRPFPAGCHQPHLDAIKELLQVIRFGRCSAVFAQQHLASVVCSDPFLMAKYHPQRLEAIQGLESKCPQLAQLRVFIDRQCRDQDRAVCLDAADSLFISIARLMDNPDDQTQVRAIWGWASNVDSAFLDMCSARNKVALVIFAHFAALMSLGRGYWYLQSWPSVLLGQIRGLLTDGLEDTLRWPEEVVFGNRPLVPPAA</sequence>
<evidence type="ECO:0000313" key="6">
    <source>
        <dbReference type="EMBL" id="GFF22128.1"/>
    </source>
</evidence>
<dbReference type="SUPFAM" id="SSF57701">
    <property type="entry name" value="Zn2/Cys6 DNA-binding domain"/>
    <property type="match status" value="1"/>
</dbReference>
<dbReference type="Proteomes" id="UP000465221">
    <property type="component" value="Unassembled WGS sequence"/>
</dbReference>
<dbReference type="AlphaFoldDB" id="A0A8H3RFZ0"/>
<organism evidence="6 7">
    <name type="scientific">Aspergillus udagawae</name>
    <dbReference type="NCBI Taxonomy" id="91492"/>
    <lineage>
        <taxon>Eukaryota</taxon>
        <taxon>Fungi</taxon>
        <taxon>Dikarya</taxon>
        <taxon>Ascomycota</taxon>
        <taxon>Pezizomycotina</taxon>
        <taxon>Eurotiomycetes</taxon>
        <taxon>Eurotiomycetidae</taxon>
        <taxon>Eurotiales</taxon>
        <taxon>Aspergillaceae</taxon>
        <taxon>Aspergillus</taxon>
        <taxon>Aspergillus subgen. Fumigati</taxon>
    </lineage>
</organism>
<evidence type="ECO:0000256" key="1">
    <source>
        <dbReference type="ARBA" id="ARBA00023015"/>
    </source>
</evidence>
<dbReference type="PANTHER" id="PTHR47784">
    <property type="entry name" value="STEROL UPTAKE CONTROL PROTEIN 2"/>
    <property type="match status" value="1"/>
</dbReference>
<dbReference type="GO" id="GO:0008270">
    <property type="term" value="F:zinc ion binding"/>
    <property type="evidence" value="ECO:0007669"/>
    <property type="project" value="InterPro"/>
</dbReference>
<accession>A0A8H3RFZ0</accession>
<dbReference type="PROSITE" id="PS00463">
    <property type="entry name" value="ZN2_CY6_FUNGAL_1"/>
    <property type="match status" value="1"/>
</dbReference>
<dbReference type="PANTHER" id="PTHR47784:SF5">
    <property type="entry name" value="STEROL UPTAKE CONTROL PROTEIN 2"/>
    <property type="match status" value="1"/>
</dbReference>
<gene>
    <name evidence="6" type="ORF">IFM46972_00136</name>
</gene>
<keyword evidence="3" id="KW-0804">Transcription</keyword>
<dbReference type="CDD" id="cd00067">
    <property type="entry name" value="GAL4"/>
    <property type="match status" value="1"/>
</dbReference>
<name>A0A8H3RFZ0_9EURO</name>
<evidence type="ECO:0000259" key="5">
    <source>
        <dbReference type="PROSITE" id="PS50048"/>
    </source>
</evidence>
<dbReference type="EMBL" id="BLKC01000001">
    <property type="protein sequence ID" value="GFF22128.1"/>
    <property type="molecule type" value="Genomic_DNA"/>
</dbReference>
<reference evidence="6 7" key="1">
    <citation type="submission" date="2020-01" db="EMBL/GenBank/DDBJ databases">
        <title>Draft genome sequence of Aspergillus udagawae IFM 46972.</title>
        <authorList>
            <person name="Takahashi H."/>
            <person name="Yaguchi T."/>
        </authorList>
    </citation>
    <scope>NUCLEOTIDE SEQUENCE [LARGE SCALE GENOMIC DNA]</scope>
    <source>
        <strain evidence="6 7">IFM 46972</strain>
    </source>
</reference>
<dbReference type="GO" id="GO:0003677">
    <property type="term" value="F:DNA binding"/>
    <property type="evidence" value="ECO:0007669"/>
    <property type="project" value="UniProtKB-KW"/>
</dbReference>
<keyword evidence="1" id="KW-0805">Transcription regulation</keyword>
<evidence type="ECO:0000256" key="3">
    <source>
        <dbReference type="ARBA" id="ARBA00023163"/>
    </source>
</evidence>
<comment type="caution">
    <text evidence="6">The sequence shown here is derived from an EMBL/GenBank/DDBJ whole genome shotgun (WGS) entry which is preliminary data.</text>
</comment>
<evidence type="ECO:0000313" key="7">
    <source>
        <dbReference type="Proteomes" id="UP000465221"/>
    </source>
</evidence>
<keyword evidence="2" id="KW-0238">DNA-binding</keyword>
<dbReference type="Gene3D" id="4.10.240.10">
    <property type="entry name" value="Zn(2)-C6 fungal-type DNA-binding domain"/>
    <property type="match status" value="1"/>
</dbReference>
<dbReference type="Pfam" id="PF00172">
    <property type="entry name" value="Zn_clus"/>
    <property type="match status" value="1"/>
</dbReference>
<dbReference type="InterPro" id="IPR053157">
    <property type="entry name" value="Sterol_Uptake_Regulator"/>
</dbReference>
<keyword evidence="4" id="KW-0539">Nucleus</keyword>